<evidence type="ECO:0000256" key="3">
    <source>
        <dbReference type="ARBA" id="ARBA00022737"/>
    </source>
</evidence>
<organism evidence="9 10">
    <name type="scientific">Mizuhopecten yessoensis</name>
    <name type="common">Japanese scallop</name>
    <name type="synonym">Patinopecten yessoensis</name>
    <dbReference type="NCBI Taxonomy" id="6573"/>
    <lineage>
        <taxon>Eukaryota</taxon>
        <taxon>Metazoa</taxon>
        <taxon>Spiralia</taxon>
        <taxon>Lophotrochozoa</taxon>
        <taxon>Mollusca</taxon>
        <taxon>Bivalvia</taxon>
        <taxon>Autobranchia</taxon>
        <taxon>Pteriomorphia</taxon>
        <taxon>Pectinida</taxon>
        <taxon>Pectinoidea</taxon>
        <taxon>Pectinidae</taxon>
        <taxon>Mizuhopecten</taxon>
    </lineage>
</organism>
<dbReference type="GO" id="GO:0008270">
    <property type="term" value="F:zinc ion binding"/>
    <property type="evidence" value="ECO:0007669"/>
    <property type="project" value="UniProtKB-KW"/>
</dbReference>
<dbReference type="InterPro" id="IPR050527">
    <property type="entry name" value="Snail/Krueppel_Znf"/>
</dbReference>
<dbReference type="PROSITE" id="PS00028">
    <property type="entry name" value="ZINC_FINGER_C2H2_1"/>
    <property type="match status" value="1"/>
</dbReference>
<protein>
    <submittedName>
        <fullName evidence="9">Transcription factor E4F1</fullName>
    </submittedName>
</protein>
<evidence type="ECO:0000256" key="5">
    <source>
        <dbReference type="ARBA" id="ARBA00022833"/>
    </source>
</evidence>
<feature type="domain" description="C2H2-type" evidence="8">
    <location>
        <begin position="83"/>
        <end position="110"/>
    </location>
</feature>
<evidence type="ECO:0000259" key="8">
    <source>
        <dbReference type="PROSITE" id="PS50157"/>
    </source>
</evidence>
<accession>A0A210Q3H1</accession>
<dbReference type="GO" id="GO:0005634">
    <property type="term" value="C:nucleus"/>
    <property type="evidence" value="ECO:0007669"/>
    <property type="project" value="UniProtKB-SubCell"/>
</dbReference>
<comment type="caution">
    <text evidence="9">The sequence shown here is derived from an EMBL/GenBank/DDBJ whole genome shotgun (WGS) entry which is preliminary data.</text>
</comment>
<evidence type="ECO:0000256" key="2">
    <source>
        <dbReference type="ARBA" id="ARBA00022723"/>
    </source>
</evidence>
<dbReference type="PROSITE" id="PS50157">
    <property type="entry name" value="ZINC_FINGER_C2H2_2"/>
    <property type="match status" value="2"/>
</dbReference>
<name>A0A210Q3H1_MIZYE</name>
<dbReference type="Pfam" id="PF00096">
    <property type="entry name" value="zf-C2H2"/>
    <property type="match status" value="1"/>
</dbReference>
<keyword evidence="10" id="KW-1185">Reference proteome</keyword>
<feature type="domain" description="C2H2-type" evidence="8">
    <location>
        <begin position="111"/>
        <end position="138"/>
    </location>
</feature>
<gene>
    <name evidence="9" type="ORF">KP79_PYT18770</name>
</gene>
<keyword evidence="6" id="KW-0539">Nucleus</keyword>
<evidence type="ECO:0000313" key="9">
    <source>
        <dbReference type="EMBL" id="OWF43280.1"/>
    </source>
</evidence>
<dbReference type="EMBL" id="NEDP02005138">
    <property type="protein sequence ID" value="OWF43280.1"/>
    <property type="molecule type" value="Genomic_DNA"/>
</dbReference>
<sequence>MPELDTSSLNMDSYMGMLDLSGAQSKNTNYLNESEFRSDQSKLGEASVVATCHLCQKEFKSLWGYKCHKKIHAISLGQPDDCFKCFECGKFCQSVSHLRRHMRCHSEEKPFKCGKCGKAYKHNNGLKVHQCRMSIEPSDPVGQKYRMVEDRKLQYNFSNVKH</sequence>
<keyword evidence="4 7" id="KW-0863">Zinc-finger</keyword>
<dbReference type="SMART" id="SM00355">
    <property type="entry name" value="ZnF_C2H2"/>
    <property type="match status" value="3"/>
</dbReference>
<dbReference type="GO" id="GO:0000981">
    <property type="term" value="F:DNA-binding transcription factor activity, RNA polymerase II-specific"/>
    <property type="evidence" value="ECO:0007669"/>
    <property type="project" value="TreeGrafter"/>
</dbReference>
<dbReference type="PANTHER" id="PTHR24388">
    <property type="entry name" value="ZINC FINGER PROTEIN"/>
    <property type="match status" value="1"/>
</dbReference>
<dbReference type="GO" id="GO:0000978">
    <property type="term" value="F:RNA polymerase II cis-regulatory region sequence-specific DNA binding"/>
    <property type="evidence" value="ECO:0007669"/>
    <property type="project" value="TreeGrafter"/>
</dbReference>
<reference evidence="9 10" key="1">
    <citation type="journal article" date="2017" name="Nat. Ecol. Evol.">
        <title>Scallop genome provides insights into evolution of bilaterian karyotype and development.</title>
        <authorList>
            <person name="Wang S."/>
            <person name="Zhang J."/>
            <person name="Jiao W."/>
            <person name="Li J."/>
            <person name="Xun X."/>
            <person name="Sun Y."/>
            <person name="Guo X."/>
            <person name="Huan P."/>
            <person name="Dong B."/>
            <person name="Zhang L."/>
            <person name="Hu X."/>
            <person name="Sun X."/>
            <person name="Wang J."/>
            <person name="Zhao C."/>
            <person name="Wang Y."/>
            <person name="Wang D."/>
            <person name="Huang X."/>
            <person name="Wang R."/>
            <person name="Lv J."/>
            <person name="Li Y."/>
            <person name="Zhang Z."/>
            <person name="Liu B."/>
            <person name="Lu W."/>
            <person name="Hui Y."/>
            <person name="Liang J."/>
            <person name="Zhou Z."/>
            <person name="Hou R."/>
            <person name="Li X."/>
            <person name="Liu Y."/>
            <person name="Li H."/>
            <person name="Ning X."/>
            <person name="Lin Y."/>
            <person name="Zhao L."/>
            <person name="Xing Q."/>
            <person name="Dou J."/>
            <person name="Li Y."/>
            <person name="Mao J."/>
            <person name="Guo H."/>
            <person name="Dou H."/>
            <person name="Li T."/>
            <person name="Mu C."/>
            <person name="Jiang W."/>
            <person name="Fu Q."/>
            <person name="Fu X."/>
            <person name="Miao Y."/>
            <person name="Liu J."/>
            <person name="Yu Q."/>
            <person name="Li R."/>
            <person name="Liao H."/>
            <person name="Li X."/>
            <person name="Kong Y."/>
            <person name="Jiang Z."/>
            <person name="Chourrout D."/>
            <person name="Li R."/>
            <person name="Bao Z."/>
        </authorList>
    </citation>
    <scope>NUCLEOTIDE SEQUENCE [LARGE SCALE GENOMIC DNA]</scope>
    <source>
        <strain evidence="9 10">PY_sf001</strain>
    </source>
</reference>
<dbReference type="Gene3D" id="3.30.160.60">
    <property type="entry name" value="Classic Zinc Finger"/>
    <property type="match status" value="2"/>
</dbReference>
<evidence type="ECO:0000256" key="7">
    <source>
        <dbReference type="PROSITE-ProRule" id="PRU00042"/>
    </source>
</evidence>
<evidence type="ECO:0000256" key="1">
    <source>
        <dbReference type="ARBA" id="ARBA00004123"/>
    </source>
</evidence>
<proteinExistence type="predicted"/>
<dbReference type="Proteomes" id="UP000242188">
    <property type="component" value="Unassembled WGS sequence"/>
</dbReference>
<evidence type="ECO:0000313" key="10">
    <source>
        <dbReference type="Proteomes" id="UP000242188"/>
    </source>
</evidence>
<keyword evidence="2" id="KW-0479">Metal-binding</keyword>
<dbReference type="OrthoDB" id="5982522at2759"/>
<dbReference type="PANTHER" id="PTHR24388:SF54">
    <property type="entry name" value="PROTEIN ESCARGOT"/>
    <property type="match status" value="1"/>
</dbReference>
<keyword evidence="5" id="KW-0862">Zinc</keyword>
<dbReference type="AlphaFoldDB" id="A0A210Q3H1"/>
<evidence type="ECO:0000256" key="4">
    <source>
        <dbReference type="ARBA" id="ARBA00022771"/>
    </source>
</evidence>
<dbReference type="FunFam" id="3.30.160.60:FF:000100">
    <property type="entry name" value="Zinc finger 45-like"/>
    <property type="match status" value="1"/>
</dbReference>
<dbReference type="InterPro" id="IPR013087">
    <property type="entry name" value="Znf_C2H2_type"/>
</dbReference>
<evidence type="ECO:0000256" key="6">
    <source>
        <dbReference type="ARBA" id="ARBA00023242"/>
    </source>
</evidence>
<dbReference type="InterPro" id="IPR036236">
    <property type="entry name" value="Znf_C2H2_sf"/>
</dbReference>
<comment type="subcellular location">
    <subcellularLocation>
        <location evidence="1">Nucleus</location>
    </subcellularLocation>
</comment>
<keyword evidence="3" id="KW-0677">Repeat</keyword>
<dbReference type="SUPFAM" id="SSF57667">
    <property type="entry name" value="beta-beta-alpha zinc fingers"/>
    <property type="match status" value="1"/>
</dbReference>